<feature type="transmembrane region" description="Helical" evidence="1">
    <location>
        <begin position="70"/>
        <end position="91"/>
    </location>
</feature>
<dbReference type="EMBL" id="JH767180">
    <property type="protein sequence ID" value="EQC29930.1"/>
    <property type="molecule type" value="Genomic_DNA"/>
</dbReference>
<gene>
    <name evidence="2" type="ORF">SDRG_12476</name>
</gene>
<dbReference type="GeneID" id="19953203"/>
<reference evidence="2 3" key="1">
    <citation type="submission" date="2012-04" db="EMBL/GenBank/DDBJ databases">
        <title>The Genome Sequence of Saprolegnia declina VS20.</title>
        <authorList>
            <consortium name="The Broad Institute Genome Sequencing Platform"/>
            <person name="Russ C."/>
            <person name="Nusbaum C."/>
            <person name="Tyler B."/>
            <person name="van West P."/>
            <person name="Dieguez-Uribeondo J."/>
            <person name="de Bruijn I."/>
            <person name="Tripathy S."/>
            <person name="Jiang R."/>
            <person name="Young S.K."/>
            <person name="Zeng Q."/>
            <person name="Gargeya S."/>
            <person name="Fitzgerald M."/>
            <person name="Haas B."/>
            <person name="Abouelleil A."/>
            <person name="Alvarado L."/>
            <person name="Arachchi H.M."/>
            <person name="Berlin A."/>
            <person name="Chapman S.B."/>
            <person name="Goldberg J."/>
            <person name="Griggs A."/>
            <person name="Gujja S."/>
            <person name="Hansen M."/>
            <person name="Howarth C."/>
            <person name="Imamovic A."/>
            <person name="Larimer J."/>
            <person name="McCowen C."/>
            <person name="Montmayeur A."/>
            <person name="Murphy C."/>
            <person name="Neiman D."/>
            <person name="Pearson M."/>
            <person name="Priest M."/>
            <person name="Roberts A."/>
            <person name="Saif S."/>
            <person name="Shea T."/>
            <person name="Sisk P."/>
            <person name="Sykes S."/>
            <person name="Wortman J."/>
            <person name="Nusbaum C."/>
            <person name="Birren B."/>
        </authorList>
    </citation>
    <scope>NUCLEOTIDE SEQUENCE [LARGE SCALE GENOMIC DNA]</scope>
    <source>
        <strain evidence="2 3">VS20</strain>
    </source>
</reference>
<dbReference type="InParanoid" id="T0Q8Z4"/>
<feature type="transmembrane region" description="Helical" evidence="1">
    <location>
        <begin position="111"/>
        <end position="131"/>
    </location>
</feature>
<feature type="transmembrane region" description="Helical" evidence="1">
    <location>
        <begin position="41"/>
        <end position="64"/>
    </location>
</feature>
<feature type="transmembrane region" description="Helical" evidence="1">
    <location>
        <begin position="151"/>
        <end position="171"/>
    </location>
</feature>
<proteinExistence type="predicted"/>
<keyword evidence="1" id="KW-0812">Transmembrane</keyword>
<evidence type="ECO:0000313" key="2">
    <source>
        <dbReference type="EMBL" id="EQC29930.1"/>
    </source>
</evidence>
<keyword evidence="1" id="KW-1133">Transmembrane helix</keyword>
<dbReference type="OMA" id="HHTRLDD"/>
<sequence>MVPNGSIRPIDPPTTEKTPTLSLDAGILECVVYAPDATPPLAFLAGFPYFVLTVATIQIGHFVLLNNGMGFTGCLLYALMSMLLAALDGLVNPSLGKNVRTLRANGFSDRYTLQMMTLNLLSNILMTWLVFQELCGPDAVNATLQFASYSTLTVAAITANLAMTEVVFYFAHKCLHEVIPHVHLMHHCVFAPTHSSNFIFDPRDFAFELGLPTAFLLLNHFVLWRQDHVVLLVSYMFVQNFYALDHSDFLQLYHFKHHTRLDDVYTVYVKYRNNSNREAVHKIIKRATKVA</sequence>
<accession>T0Q8Z4</accession>
<evidence type="ECO:0000313" key="3">
    <source>
        <dbReference type="Proteomes" id="UP000030762"/>
    </source>
</evidence>
<evidence type="ECO:0000256" key="1">
    <source>
        <dbReference type="SAM" id="Phobius"/>
    </source>
</evidence>
<dbReference type="OrthoDB" id="10307509at2759"/>
<dbReference type="Proteomes" id="UP000030762">
    <property type="component" value="Unassembled WGS sequence"/>
</dbReference>
<organism evidence="2 3">
    <name type="scientific">Saprolegnia diclina (strain VS20)</name>
    <dbReference type="NCBI Taxonomy" id="1156394"/>
    <lineage>
        <taxon>Eukaryota</taxon>
        <taxon>Sar</taxon>
        <taxon>Stramenopiles</taxon>
        <taxon>Oomycota</taxon>
        <taxon>Saprolegniomycetes</taxon>
        <taxon>Saprolegniales</taxon>
        <taxon>Saprolegniaceae</taxon>
        <taxon>Saprolegnia</taxon>
    </lineage>
</organism>
<evidence type="ECO:0008006" key="4">
    <source>
        <dbReference type="Google" id="ProtNLM"/>
    </source>
</evidence>
<keyword evidence="3" id="KW-1185">Reference proteome</keyword>
<dbReference type="VEuPathDB" id="FungiDB:SDRG_12476"/>
<keyword evidence="1" id="KW-0472">Membrane</keyword>
<name>T0Q8Z4_SAPDV</name>
<dbReference type="AlphaFoldDB" id="T0Q8Z4"/>
<protein>
    <recommendedName>
        <fullName evidence="4">Fatty acid hydroxylase domain-containing protein</fullName>
    </recommendedName>
</protein>
<dbReference type="RefSeq" id="XP_008616769.1">
    <property type="nucleotide sequence ID" value="XM_008618547.1"/>
</dbReference>